<dbReference type="EMBL" id="KZ309202">
    <property type="protein sequence ID" value="KAG8237661.1"/>
    <property type="molecule type" value="Genomic_DNA"/>
</dbReference>
<dbReference type="AlphaFoldDB" id="A0A8K0KLS0"/>
<dbReference type="Proteomes" id="UP000792457">
    <property type="component" value="Unassembled WGS sequence"/>
</dbReference>
<gene>
    <name evidence="1" type="ORF">J437_LFUL017319</name>
</gene>
<keyword evidence="2" id="KW-1185">Reference proteome</keyword>
<comment type="caution">
    <text evidence="1">The sequence shown here is derived from an EMBL/GenBank/DDBJ whole genome shotgun (WGS) entry which is preliminary data.</text>
</comment>
<sequence>MSHMSKGPSATYPHSRSRKVSAITEHIWSRSCHTIDLDNTKVLSKEAYFFPRIIHEAVEIVKRPINFNREDGYPP</sequence>
<organism evidence="1 2">
    <name type="scientific">Ladona fulva</name>
    <name type="common">Scarce chaser dragonfly</name>
    <name type="synonym">Libellula fulva</name>
    <dbReference type="NCBI Taxonomy" id="123851"/>
    <lineage>
        <taxon>Eukaryota</taxon>
        <taxon>Metazoa</taxon>
        <taxon>Ecdysozoa</taxon>
        <taxon>Arthropoda</taxon>
        <taxon>Hexapoda</taxon>
        <taxon>Insecta</taxon>
        <taxon>Pterygota</taxon>
        <taxon>Palaeoptera</taxon>
        <taxon>Odonata</taxon>
        <taxon>Epiprocta</taxon>
        <taxon>Anisoptera</taxon>
        <taxon>Libelluloidea</taxon>
        <taxon>Libellulidae</taxon>
        <taxon>Ladona</taxon>
    </lineage>
</organism>
<evidence type="ECO:0000313" key="1">
    <source>
        <dbReference type="EMBL" id="KAG8237661.1"/>
    </source>
</evidence>
<dbReference type="OrthoDB" id="6782675at2759"/>
<proteinExistence type="predicted"/>
<name>A0A8K0KLS0_LADFU</name>
<reference evidence="1" key="2">
    <citation type="submission" date="2017-10" db="EMBL/GenBank/DDBJ databases">
        <title>Ladona fulva Genome sequencing and assembly.</title>
        <authorList>
            <person name="Murali S."/>
            <person name="Richards S."/>
            <person name="Bandaranaike D."/>
            <person name="Bellair M."/>
            <person name="Blankenburg K."/>
            <person name="Chao H."/>
            <person name="Dinh H."/>
            <person name="Doddapaneni H."/>
            <person name="Dugan-Rocha S."/>
            <person name="Elkadiri S."/>
            <person name="Gnanaolivu R."/>
            <person name="Hernandez B."/>
            <person name="Skinner E."/>
            <person name="Javaid M."/>
            <person name="Lee S."/>
            <person name="Li M."/>
            <person name="Ming W."/>
            <person name="Munidasa M."/>
            <person name="Muniz J."/>
            <person name="Nguyen L."/>
            <person name="Hughes D."/>
            <person name="Osuji N."/>
            <person name="Pu L.-L."/>
            <person name="Puazo M."/>
            <person name="Qu C."/>
            <person name="Quiroz J."/>
            <person name="Raj R."/>
            <person name="Weissenberger G."/>
            <person name="Xin Y."/>
            <person name="Zou X."/>
            <person name="Han Y."/>
            <person name="Worley K."/>
            <person name="Muzny D."/>
            <person name="Gibbs R."/>
        </authorList>
    </citation>
    <scope>NUCLEOTIDE SEQUENCE</scope>
    <source>
        <strain evidence="1">Sampled in the wild</strain>
    </source>
</reference>
<accession>A0A8K0KLS0</accession>
<evidence type="ECO:0000313" key="2">
    <source>
        <dbReference type="Proteomes" id="UP000792457"/>
    </source>
</evidence>
<reference evidence="1" key="1">
    <citation type="submission" date="2013-04" db="EMBL/GenBank/DDBJ databases">
        <authorList>
            <person name="Qu J."/>
            <person name="Murali S.C."/>
            <person name="Bandaranaike D."/>
            <person name="Bellair M."/>
            <person name="Blankenburg K."/>
            <person name="Chao H."/>
            <person name="Dinh H."/>
            <person name="Doddapaneni H."/>
            <person name="Downs B."/>
            <person name="Dugan-Rocha S."/>
            <person name="Elkadiri S."/>
            <person name="Gnanaolivu R.D."/>
            <person name="Hernandez B."/>
            <person name="Javaid M."/>
            <person name="Jayaseelan J.C."/>
            <person name="Lee S."/>
            <person name="Li M."/>
            <person name="Ming W."/>
            <person name="Munidasa M."/>
            <person name="Muniz J."/>
            <person name="Nguyen L."/>
            <person name="Ongeri F."/>
            <person name="Osuji N."/>
            <person name="Pu L.-L."/>
            <person name="Puazo M."/>
            <person name="Qu C."/>
            <person name="Quiroz J."/>
            <person name="Raj R."/>
            <person name="Weissenberger G."/>
            <person name="Xin Y."/>
            <person name="Zou X."/>
            <person name="Han Y."/>
            <person name="Richards S."/>
            <person name="Worley K."/>
            <person name="Muzny D."/>
            <person name="Gibbs R."/>
        </authorList>
    </citation>
    <scope>NUCLEOTIDE SEQUENCE</scope>
    <source>
        <strain evidence="1">Sampled in the wild</strain>
    </source>
</reference>
<protein>
    <submittedName>
        <fullName evidence="1">Uncharacterized protein</fullName>
    </submittedName>
</protein>